<feature type="transmembrane region" description="Helical" evidence="1">
    <location>
        <begin position="7"/>
        <end position="24"/>
    </location>
</feature>
<feature type="transmembrane region" description="Helical" evidence="1">
    <location>
        <begin position="69"/>
        <end position="87"/>
    </location>
</feature>
<feature type="transmembrane region" description="Helical" evidence="1">
    <location>
        <begin position="36"/>
        <end position="57"/>
    </location>
</feature>
<keyword evidence="1" id="KW-0812">Transmembrane</keyword>
<evidence type="ECO:0000313" key="3">
    <source>
        <dbReference type="Proteomes" id="UP000255326"/>
    </source>
</evidence>
<proteinExistence type="predicted"/>
<dbReference type="EMBL" id="QQAY01000022">
    <property type="protein sequence ID" value="RDI37240.1"/>
    <property type="molecule type" value="Genomic_DNA"/>
</dbReference>
<reference evidence="2 3" key="1">
    <citation type="submission" date="2018-07" db="EMBL/GenBank/DDBJ databases">
        <title>Genomic Encyclopedia of Type Strains, Phase IV (KMG-IV): sequencing the most valuable type-strain genomes for metagenomic binning, comparative biology and taxonomic classification.</title>
        <authorList>
            <person name="Goeker M."/>
        </authorList>
    </citation>
    <scope>NUCLEOTIDE SEQUENCE [LARGE SCALE GENOMIC DNA]</scope>
    <source>
        <strain evidence="2 3">DSM 25281</strain>
    </source>
</reference>
<sequence length="89" mass="9688">MKKTYSIWSLGLVSIGLFFMIEPFSPLNVPFITNWYGAMAGAIIYIVGFLLSIAAIIGKEKGVLKYISLLSMGIAIFCCLSLISFIGTV</sequence>
<evidence type="ECO:0000256" key="1">
    <source>
        <dbReference type="SAM" id="Phobius"/>
    </source>
</evidence>
<keyword evidence="3" id="KW-1185">Reference proteome</keyword>
<protein>
    <submittedName>
        <fullName evidence="2">Uncharacterized protein</fullName>
    </submittedName>
</protein>
<organism evidence="2 3">
    <name type="scientific">Falsibacillus pallidus</name>
    <dbReference type="NCBI Taxonomy" id="493781"/>
    <lineage>
        <taxon>Bacteria</taxon>
        <taxon>Bacillati</taxon>
        <taxon>Bacillota</taxon>
        <taxon>Bacilli</taxon>
        <taxon>Bacillales</taxon>
        <taxon>Bacillaceae</taxon>
        <taxon>Falsibacillus</taxon>
    </lineage>
</organism>
<dbReference type="Proteomes" id="UP000255326">
    <property type="component" value="Unassembled WGS sequence"/>
</dbReference>
<gene>
    <name evidence="2" type="ORF">DFR59_12230</name>
</gene>
<evidence type="ECO:0000313" key="2">
    <source>
        <dbReference type="EMBL" id="RDI37240.1"/>
    </source>
</evidence>
<keyword evidence="1" id="KW-1133">Transmembrane helix</keyword>
<name>A0A370G1X9_9BACI</name>
<comment type="caution">
    <text evidence="2">The sequence shown here is derived from an EMBL/GenBank/DDBJ whole genome shotgun (WGS) entry which is preliminary data.</text>
</comment>
<dbReference type="AlphaFoldDB" id="A0A370G1X9"/>
<dbReference type="RefSeq" id="WP_114747182.1">
    <property type="nucleotide sequence ID" value="NZ_QQAY01000022.1"/>
</dbReference>
<keyword evidence="1" id="KW-0472">Membrane</keyword>
<accession>A0A370G1X9</accession>